<keyword evidence="3" id="KW-1185">Reference proteome</keyword>
<dbReference type="EMBL" id="CALNXK010000462">
    <property type="protein sequence ID" value="CAH3186140.1"/>
    <property type="molecule type" value="Genomic_DNA"/>
</dbReference>
<feature type="transmembrane region" description="Helical" evidence="1">
    <location>
        <begin position="129"/>
        <end position="153"/>
    </location>
</feature>
<reference evidence="2 3" key="1">
    <citation type="submission" date="2022-05" db="EMBL/GenBank/DDBJ databases">
        <authorList>
            <consortium name="Genoscope - CEA"/>
            <person name="William W."/>
        </authorList>
    </citation>
    <scope>NUCLEOTIDE SEQUENCE [LARGE SCALE GENOMIC DNA]</scope>
</reference>
<protein>
    <submittedName>
        <fullName evidence="2">Uncharacterized protein</fullName>
    </submittedName>
</protein>
<gene>
    <name evidence="2" type="ORF">PLOB_00034175</name>
</gene>
<proteinExistence type="predicted"/>
<evidence type="ECO:0000313" key="2">
    <source>
        <dbReference type="EMBL" id="CAH3186140.1"/>
    </source>
</evidence>
<organism evidence="2 3">
    <name type="scientific">Porites lobata</name>
    <dbReference type="NCBI Taxonomy" id="104759"/>
    <lineage>
        <taxon>Eukaryota</taxon>
        <taxon>Metazoa</taxon>
        <taxon>Cnidaria</taxon>
        <taxon>Anthozoa</taxon>
        <taxon>Hexacorallia</taxon>
        <taxon>Scleractinia</taxon>
        <taxon>Fungiina</taxon>
        <taxon>Poritidae</taxon>
        <taxon>Porites</taxon>
    </lineage>
</organism>
<feature type="transmembrane region" description="Helical" evidence="1">
    <location>
        <begin position="99"/>
        <end position="117"/>
    </location>
</feature>
<name>A0ABN8S4G7_9CNID</name>
<accession>A0ABN8S4G7</accession>
<dbReference type="Proteomes" id="UP001159405">
    <property type="component" value="Unassembled WGS sequence"/>
</dbReference>
<feature type="transmembrane region" description="Helical" evidence="1">
    <location>
        <begin position="206"/>
        <end position="226"/>
    </location>
</feature>
<keyword evidence="1" id="KW-0812">Transmembrane</keyword>
<keyword evidence="1" id="KW-1133">Transmembrane helix</keyword>
<sequence>MGHNVKCLPCPNGGNCTKEVAARPNFWGYPMGDTVHFQLCPHGYCCPAVNQNCPYYNESYQKSGCQGNRTGILCGSCKENFSEALFHTNCARDDECTHLWYLIVFFICAMLFAFYLIRKPPVFQKIMQMLTWFISTTSSFSSHGYLKILFYFYQVAGLLTVPSYGAGELLTDKIVFPITSIFDFKLYPHSDWNICPFVGLTPLTKTLTQVFVVMAIFLAILFIYLLHSGLNKLRKRTPVFPLKGPYLGAILESVLLGYSAVTGTTMRLLYCVEIQHVHRWYYNAEITC</sequence>
<evidence type="ECO:0000256" key="1">
    <source>
        <dbReference type="SAM" id="Phobius"/>
    </source>
</evidence>
<evidence type="ECO:0000313" key="3">
    <source>
        <dbReference type="Proteomes" id="UP001159405"/>
    </source>
</evidence>
<comment type="caution">
    <text evidence="2">The sequence shown here is derived from an EMBL/GenBank/DDBJ whole genome shotgun (WGS) entry which is preliminary data.</text>
</comment>
<keyword evidence="1" id="KW-0472">Membrane</keyword>